<feature type="transmembrane region" description="Helical" evidence="1">
    <location>
        <begin position="63"/>
        <end position="86"/>
    </location>
</feature>
<organism evidence="2 3">
    <name type="scientific">Steinernema glaseri</name>
    <dbReference type="NCBI Taxonomy" id="37863"/>
    <lineage>
        <taxon>Eukaryota</taxon>
        <taxon>Metazoa</taxon>
        <taxon>Ecdysozoa</taxon>
        <taxon>Nematoda</taxon>
        <taxon>Chromadorea</taxon>
        <taxon>Rhabditida</taxon>
        <taxon>Tylenchina</taxon>
        <taxon>Panagrolaimomorpha</taxon>
        <taxon>Strongyloidoidea</taxon>
        <taxon>Steinernematidae</taxon>
        <taxon>Steinernema</taxon>
    </lineage>
</organism>
<protein>
    <submittedName>
        <fullName evidence="3">PBPe domain-containing protein</fullName>
    </submittedName>
</protein>
<sequence>MTIAQVLAEDFAFELNRNTSVGMVPTEREFWEADNSAQKYCEWLLDKMTDPGWIEEEDFTTTWVLYLLLLTVVMCVAAAVGFNLGLRRTRGGTKAQEMLPTFVNPSFNHQASVIHP</sequence>
<keyword evidence="1" id="KW-0472">Membrane</keyword>
<evidence type="ECO:0000313" key="3">
    <source>
        <dbReference type="WBParaSite" id="L893_g12833.t1"/>
    </source>
</evidence>
<dbReference type="AlphaFoldDB" id="A0A1I7Y600"/>
<keyword evidence="2" id="KW-1185">Reference proteome</keyword>
<reference evidence="3" key="1">
    <citation type="submission" date="2016-11" db="UniProtKB">
        <authorList>
            <consortium name="WormBaseParasite"/>
        </authorList>
    </citation>
    <scope>IDENTIFICATION</scope>
</reference>
<keyword evidence="1" id="KW-1133">Transmembrane helix</keyword>
<name>A0A1I7Y600_9BILA</name>
<evidence type="ECO:0000313" key="2">
    <source>
        <dbReference type="Proteomes" id="UP000095287"/>
    </source>
</evidence>
<dbReference type="Proteomes" id="UP000095287">
    <property type="component" value="Unplaced"/>
</dbReference>
<dbReference type="WBParaSite" id="L893_g12833.t1">
    <property type="protein sequence ID" value="L893_g12833.t1"/>
    <property type="gene ID" value="L893_g12833"/>
</dbReference>
<accession>A0A1I7Y600</accession>
<evidence type="ECO:0000256" key="1">
    <source>
        <dbReference type="SAM" id="Phobius"/>
    </source>
</evidence>
<keyword evidence="1" id="KW-0812">Transmembrane</keyword>
<proteinExistence type="predicted"/>